<dbReference type="Proteomes" id="UP000278907">
    <property type="component" value="Unassembled WGS sequence"/>
</dbReference>
<evidence type="ECO:0008006" key="4">
    <source>
        <dbReference type="Google" id="ProtNLM"/>
    </source>
</evidence>
<protein>
    <recommendedName>
        <fullName evidence="4">Lipopolysaccharide biosynthesis protein</fullName>
    </recommendedName>
</protein>
<comment type="caution">
    <text evidence="2">The sequence shown here is derived from an EMBL/GenBank/DDBJ whole genome shotgun (WGS) entry which is preliminary data.</text>
</comment>
<proteinExistence type="predicted"/>
<dbReference type="RefSeq" id="WP_158626219.1">
    <property type="nucleotide sequence ID" value="NZ_RAWI01000911.1"/>
</dbReference>
<keyword evidence="3" id="KW-1185">Reference proteome</keyword>
<gene>
    <name evidence="2" type="ORF">D7Y13_42405</name>
</gene>
<evidence type="ECO:0000313" key="2">
    <source>
        <dbReference type="EMBL" id="RKH85462.1"/>
    </source>
</evidence>
<evidence type="ECO:0000256" key="1">
    <source>
        <dbReference type="SAM" id="Phobius"/>
    </source>
</evidence>
<sequence>VADRAKVLGQGATTADLASRITVFPVPNSAVFRIVTTGDTAQAATTLASSMADQMRQVVSELEPEGTESVQSELFVVDAATPAGAATETSLTQAIGLGGAIGFAVAAIALIGANMIGNRVGDGRDALHTLRDVRGLRKT</sequence>
<reference evidence="2 3" key="1">
    <citation type="submission" date="2018-09" db="EMBL/GenBank/DDBJ databases">
        <authorList>
            <person name="Livingstone P.G."/>
            <person name="Whitworth D.E."/>
        </authorList>
    </citation>
    <scope>NUCLEOTIDE SEQUENCE [LARGE SCALE GENOMIC DNA]</scope>
    <source>
        <strain evidence="2 3">CA031B</strain>
    </source>
</reference>
<name>A0ABX9Q2Y2_9BACT</name>
<dbReference type="EMBL" id="RAWI01000911">
    <property type="protein sequence ID" value="RKH85462.1"/>
    <property type="molecule type" value="Genomic_DNA"/>
</dbReference>
<keyword evidence="1" id="KW-0812">Transmembrane</keyword>
<keyword evidence="1" id="KW-1133">Transmembrane helix</keyword>
<organism evidence="2 3">
    <name type="scientific">Corallococcus praedator</name>
    <dbReference type="NCBI Taxonomy" id="2316724"/>
    <lineage>
        <taxon>Bacteria</taxon>
        <taxon>Pseudomonadati</taxon>
        <taxon>Myxococcota</taxon>
        <taxon>Myxococcia</taxon>
        <taxon>Myxococcales</taxon>
        <taxon>Cystobacterineae</taxon>
        <taxon>Myxococcaceae</taxon>
        <taxon>Corallococcus</taxon>
    </lineage>
</organism>
<accession>A0ABX9Q2Y2</accession>
<feature type="transmembrane region" description="Helical" evidence="1">
    <location>
        <begin position="94"/>
        <end position="116"/>
    </location>
</feature>
<evidence type="ECO:0000313" key="3">
    <source>
        <dbReference type="Proteomes" id="UP000278907"/>
    </source>
</evidence>
<keyword evidence="1" id="KW-0472">Membrane</keyword>
<feature type="non-terminal residue" evidence="2">
    <location>
        <position position="1"/>
    </location>
</feature>